<dbReference type="InterPro" id="IPR027417">
    <property type="entry name" value="P-loop_NTPase"/>
</dbReference>
<dbReference type="EMBL" id="BAAAUX010000003">
    <property type="protein sequence ID" value="GAA2777000.1"/>
    <property type="molecule type" value="Genomic_DNA"/>
</dbReference>
<dbReference type="Proteomes" id="UP001500979">
    <property type="component" value="Unassembled WGS sequence"/>
</dbReference>
<dbReference type="Gene3D" id="1.10.1740.10">
    <property type="match status" value="1"/>
</dbReference>
<proteinExistence type="predicted"/>
<dbReference type="InterPro" id="IPR036388">
    <property type="entry name" value="WH-like_DNA-bd_sf"/>
</dbReference>
<accession>A0ABN3V3X3</accession>
<dbReference type="Gene3D" id="1.10.10.10">
    <property type="entry name" value="Winged helix-like DNA-binding domain superfamily/Winged helix DNA-binding domain"/>
    <property type="match status" value="1"/>
</dbReference>
<dbReference type="Gene3D" id="3.40.50.300">
    <property type="entry name" value="P-loop containing nucleotide triphosphate hydrolases"/>
    <property type="match status" value="1"/>
</dbReference>
<evidence type="ECO:0000313" key="1">
    <source>
        <dbReference type="EMBL" id="GAA2777000.1"/>
    </source>
</evidence>
<dbReference type="CDD" id="cd00882">
    <property type="entry name" value="Ras_like_GTPase"/>
    <property type="match status" value="1"/>
</dbReference>
<dbReference type="InterPro" id="IPR013325">
    <property type="entry name" value="RNA_pol_sigma_r2"/>
</dbReference>
<dbReference type="PANTHER" id="PTHR42708">
    <property type="entry name" value="ATP/GTP-BINDING PROTEIN-RELATED"/>
    <property type="match status" value="1"/>
</dbReference>
<reference evidence="1 2" key="1">
    <citation type="journal article" date="2019" name="Int. J. Syst. Evol. Microbiol.">
        <title>The Global Catalogue of Microorganisms (GCM) 10K type strain sequencing project: providing services to taxonomists for standard genome sequencing and annotation.</title>
        <authorList>
            <consortium name="The Broad Institute Genomics Platform"/>
            <consortium name="The Broad Institute Genome Sequencing Center for Infectious Disease"/>
            <person name="Wu L."/>
            <person name="Ma J."/>
        </authorList>
    </citation>
    <scope>NUCLEOTIDE SEQUENCE [LARGE SCALE GENOMIC DNA]</scope>
    <source>
        <strain evidence="1 2">JCM 9383</strain>
    </source>
</reference>
<name>A0ABN3V3X3_9PSEU</name>
<dbReference type="InterPro" id="IPR052705">
    <property type="entry name" value="Gliding_Motility_GTPase"/>
</dbReference>
<protein>
    <recommendedName>
        <fullName evidence="3">Sigma-70 family RNA polymerase sigma factor</fullName>
    </recommendedName>
</protein>
<organism evidence="1 2">
    <name type="scientific">Saccharopolyspora taberi</name>
    <dbReference type="NCBI Taxonomy" id="60895"/>
    <lineage>
        <taxon>Bacteria</taxon>
        <taxon>Bacillati</taxon>
        <taxon>Actinomycetota</taxon>
        <taxon>Actinomycetes</taxon>
        <taxon>Pseudonocardiales</taxon>
        <taxon>Pseudonocardiaceae</taxon>
        <taxon>Saccharopolyspora</taxon>
    </lineage>
</organism>
<dbReference type="SUPFAM" id="SSF88946">
    <property type="entry name" value="Sigma2 domain of RNA polymerase sigma factors"/>
    <property type="match status" value="1"/>
</dbReference>
<dbReference type="PANTHER" id="PTHR42708:SF1">
    <property type="entry name" value="GLIDING MOTILITY PROTEIN MGLA"/>
    <property type="match status" value="1"/>
</dbReference>
<gene>
    <name evidence="1" type="ORF">GCM10010470_07350</name>
</gene>
<sequence length="356" mass="40114">MTLGHPRRAPADGSFEAFYAETFSRTFKAVLRRAGGDRHVTDDATHDAYVAMLKSWPERKHRSLDENRQYVQAIAANKVFDWYRHQRRYVELDDEFDAATDESGFAEVLDELSVVGEVRALIGRQPLRRRAVGELFFLEEIGDYREIADTLSMAPSTARNHVKRLRDLLKPFVSQMTETGRRGNRPHPPRTRDAVYVKIVIAGGRGAGKTTFISSLSERTAVAGPMPLDFGQVPLDSDLTLCLFGASAQESHWAVWDDLVRDAVGAVLLVDTREISRCFALLDYFEDREMPYVVAVNCFDDVLSHQLDEVRRALAIAESVPVLSCDARNPSSVKQMLLALVETALRHHAQNVRQRS</sequence>
<dbReference type="RefSeq" id="WP_344677912.1">
    <property type="nucleotide sequence ID" value="NZ_BAAAUX010000003.1"/>
</dbReference>
<comment type="caution">
    <text evidence="1">The sequence shown here is derived from an EMBL/GenBank/DDBJ whole genome shotgun (WGS) entry which is preliminary data.</text>
</comment>
<evidence type="ECO:0008006" key="3">
    <source>
        <dbReference type="Google" id="ProtNLM"/>
    </source>
</evidence>
<dbReference type="SUPFAM" id="SSF52540">
    <property type="entry name" value="P-loop containing nucleoside triphosphate hydrolases"/>
    <property type="match status" value="1"/>
</dbReference>
<keyword evidence="2" id="KW-1185">Reference proteome</keyword>
<evidence type="ECO:0000313" key="2">
    <source>
        <dbReference type="Proteomes" id="UP001500979"/>
    </source>
</evidence>